<sequence>MKEKVGLALVGTWHVHTKGFIDKLNTLSNEKIEWKAVWDHDKDRGTKFAEQLNVPFIKQYEEILNDDAVDAVMIEAETNRHFELIIKAAKAHKHIFTDKVVAVTGEEAEEIREAVRGNNVKCVISHESLTIGAYQYAKHLISAGELGELLSIYFRRSHGMAKTNRLPESWYDRSTAGGGALIDLGVHGLSLLTFLGGLPESVHARMKYVTKREVEDTATVSVSFKNSSLLGAAHTNLVSGARGNLLEVTGTKGSLTILGEKNPDVFVDKGEGDGESLLVDQAVFATEGEVPVNLFIDFVLDQSDTRTELFGSGCDLDTAVTIVKMAEAAYESEKSGKSVYI</sequence>
<dbReference type="EMBL" id="CP144914">
    <property type="protein sequence ID" value="WWD78786.1"/>
    <property type="molecule type" value="Genomic_DNA"/>
</dbReference>
<evidence type="ECO:0000256" key="1">
    <source>
        <dbReference type="ARBA" id="ARBA00023002"/>
    </source>
</evidence>
<evidence type="ECO:0000313" key="5">
    <source>
        <dbReference type="Proteomes" id="UP000321816"/>
    </source>
</evidence>
<dbReference type="Proteomes" id="UP000321816">
    <property type="component" value="Chromosome"/>
</dbReference>
<dbReference type="RefSeq" id="WP_187254439.1">
    <property type="nucleotide sequence ID" value="NZ_CP144914.1"/>
</dbReference>
<keyword evidence="1" id="KW-0560">Oxidoreductase</keyword>
<dbReference type="GO" id="GO:0000166">
    <property type="term" value="F:nucleotide binding"/>
    <property type="evidence" value="ECO:0007669"/>
    <property type="project" value="InterPro"/>
</dbReference>
<dbReference type="InterPro" id="IPR055170">
    <property type="entry name" value="GFO_IDH_MocA-like_dom"/>
</dbReference>
<evidence type="ECO:0000313" key="4">
    <source>
        <dbReference type="EMBL" id="WWD78786.1"/>
    </source>
</evidence>
<proteinExistence type="predicted"/>
<dbReference type="InterPro" id="IPR050463">
    <property type="entry name" value="Gfo/Idh/MocA_oxidrdct_glycsds"/>
</dbReference>
<dbReference type="Pfam" id="PF01408">
    <property type="entry name" value="GFO_IDH_MocA"/>
    <property type="match status" value="1"/>
</dbReference>
<dbReference type="PANTHER" id="PTHR43818">
    <property type="entry name" value="BCDNA.GH03377"/>
    <property type="match status" value="1"/>
</dbReference>
<dbReference type="Pfam" id="PF22725">
    <property type="entry name" value="GFO_IDH_MocA_C3"/>
    <property type="match status" value="1"/>
</dbReference>
<gene>
    <name evidence="4" type="ORF">FTX54_010135</name>
</gene>
<dbReference type="SUPFAM" id="SSF55347">
    <property type="entry name" value="Glyceraldehyde-3-phosphate dehydrogenase-like, C-terminal domain"/>
    <property type="match status" value="1"/>
</dbReference>
<dbReference type="AlphaFoldDB" id="A0AAJ8LU22"/>
<dbReference type="PANTHER" id="PTHR43818:SF11">
    <property type="entry name" value="BCDNA.GH03377"/>
    <property type="match status" value="1"/>
</dbReference>
<dbReference type="Gene3D" id="3.30.360.10">
    <property type="entry name" value="Dihydrodipicolinate Reductase, domain 2"/>
    <property type="match status" value="1"/>
</dbReference>
<dbReference type="InterPro" id="IPR036291">
    <property type="entry name" value="NAD(P)-bd_dom_sf"/>
</dbReference>
<evidence type="ECO:0000259" key="2">
    <source>
        <dbReference type="Pfam" id="PF01408"/>
    </source>
</evidence>
<name>A0AAJ8LU22_9BACI</name>
<feature type="domain" description="Gfo/Idh/MocA-like oxidoreductase N-terminal" evidence="2">
    <location>
        <begin position="9"/>
        <end position="124"/>
    </location>
</feature>
<accession>A0AAJ8LU22</accession>
<dbReference type="GO" id="GO:0016491">
    <property type="term" value="F:oxidoreductase activity"/>
    <property type="evidence" value="ECO:0007669"/>
    <property type="project" value="UniProtKB-KW"/>
</dbReference>
<reference evidence="4 5" key="1">
    <citation type="submission" date="2024-01" db="EMBL/GenBank/DDBJ databases">
        <title>Complete Genome Sequence of Alkalicoccus halolimnae BZ-SZ-XJ29T, a Moderately Halophilic Bacterium Isolated from a Salt Lake.</title>
        <authorList>
            <person name="Zhao B."/>
        </authorList>
    </citation>
    <scope>NUCLEOTIDE SEQUENCE [LARGE SCALE GENOMIC DNA]</scope>
    <source>
        <strain evidence="4 5">BZ-SZ-XJ29</strain>
    </source>
</reference>
<dbReference type="KEGG" id="ahal:FTX54_010135"/>
<dbReference type="Gene3D" id="3.40.50.720">
    <property type="entry name" value="NAD(P)-binding Rossmann-like Domain"/>
    <property type="match status" value="1"/>
</dbReference>
<keyword evidence="5" id="KW-1185">Reference proteome</keyword>
<dbReference type="InterPro" id="IPR000683">
    <property type="entry name" value="Gfo/Idh/MocA-like_OxRdtase_N"/>
</dbReference>
<protein>
    <submittedName>
        <fullName evidence="4">Gfo/Idh/MocA family oxidoreductase</fullName>
    </submittedName>
</protein>
<feature type="domain" description="GFO/IDH/MocA-like oxidoreductase" evidence="3">
    <location>
        <begin position="134"/>
        <end position="255"/>
    </location>
</feature>
<organism evidence="4 5">
    <name type="scientific">Alkalicoccus halolimnae</name>
    <dbReference type="NCBI Taxonomy" id="1667239"/>
    <lineage>
        <taxon>Bacteria</taxon>
        <taxon>Bacillati</taxon>
        <taxon>Bacillota</taxon>
        <taxon>Bacilli</taxon>
        <taxon>Bacillales</taxon>
        <taxon>Bacillaceae</taxon>
        <taxon>Alkalicoccus</taxon>
    </lineage>
</organism>
<evidence type="ECO:0000259" key="3">
    <source>
        <dbReference type="Pfam" id="PF22725"/>
    </source>
</evidence>
<dbReference type="SUPFAM" id="SSF51735">
    <property type="entry name" value="NAD(P)-binding Rossmann-fold domains"/>
    <property type="match status" value="1"/>
</dbReference>